<keyword evidence="2" id="KW-0472">Membrane</keyword>
<evidence type="ECO:0000256" key="1">
    <source>
        <dbReference type="SAM" id="MobiDB-lite"/>
    </source>
</evidence>
<evidence type="ECO:0000313" key="4">
    <source>
        <dbReference type="EMBL" id="GAX21903.1"/>
    </source>
</evidence>
<organism evidence="4 5">
    <name type="scientific">Fistulifera solaris</name>
    <name type="common">Oleaginous diatom</name>
    <dbReference type="NCBI Taxonomy" id="1519565"/>
    <lineage>
        <taxon>Eukaryota</taxon>
        <taxon>Sar</taxon>
        <taxon>Stramenopiles</taxon>
        <taxon>Ochrophyta</taxon>
        <taxon>Bacillariophyta</taxon>
        <taxon>Bacillariophyceae</taxon>
        <taxon>Bacillariophycidae</taxon>
        <taxon>Naviculales</taxon>
        <taxon>Naviculaceae</taxon>
        <taxon>Fistulifera</taxon>
    </lineage>
</organism>
<protein>
    <submittedName>
        <fullName evidence="4">Uncharacterized protein</fullName>
    </submittedName>
</protein>
<dbReference type="Proteomes" id="UP000198406">
    <property type="component" value="Unassembled WGS sequence"/>
</dbReference>
<reference evidence="4 5" key="1">
    <citation type="journal article" date="2015" name="Plant Cell">
        <title>Oil accumulation by the oleaginous diatom Fistulifera solaris as revealed by the genome and transcriptome.</title>
        <authorList>
            <person name="Tanaka T."/>
            <person name="Maeda Y."/>
            <person name="Veluchamy A."/>
            <person name="Tanaka M."/>
            <person name="Abida H."/>
            <person name="Marechal E."/>
            <person name="Bowler C."/>
            <person name="Muto M."/>
            <person name="Sunaga Y."/>
            <person name="Tanaka M."/>
            <person name="Yoshino T."/>
            <person name="Taniguchi T."/>
            <person name="Fukuda Y."/>
            <person name="Nemoto M."/>
            <person name="Matsumoto M."/>
            <person name="Wong P.S."/>
            <person name="Aburatani S."/>
            <person name="Fujibuchi W."/>
        </authorList>
    </citation>
    <scope>NUCLEOTIDE SEQUENCE [LARGE SCALE GENOMIC DNA]</scope>
    <source>
        <strain evidence="4 5">JPCC DA0580</strain>
    </source>
</reference>
<feature type="compositionally biased region" description="Low complexity" evidence="1">
    <location>
        <begin position="44"/>
        <end position="55"/>
    </location>
</feature>
<sequence>MRRYSFSLQRYQWCLLLLSLAVGPRVSEARQQRILADRSTTVISSPTFYPTSTPSHAPKRKKSDKSRSPTRSPAPTRNPKSDKKTKSLSLEWTENEMEPATAPKKSQLSPSDDSSDAYSARGRKADTLSPTAYLEDSLPKQDVEEVPLPQQSVTFSVPLKTFELYLWRDPKWSTSFDDEHIQSTVEQYIEASLSTPGLEGKNVTLALQTVSCNPDTKECAYRYHGYYYYDIGVDQSINPDAIWIQQLQVMMDQPSLQAAFDKSPFMAVSRVRVTNVKFVDSSAVLDELAGGHSYLKGTTHLIVIAGCVCVVLISIIGTGAIYLAFRHRRQVPAEPVKPHTPSHKSKSSRTSRSTNPSATIIVYHTDAPSITSSITEQRVKDDLPDYASYAMSYTLDRSICESLDM</sequence>
<dbReference type="InParanoid" id="A0A1Z5K6I9"/>
<gene>
    <name evidence="4" type="ORF">FisN_30Hh106</name>
</gene>
<evidence type="ECO:0000313" key="5">
    <source>
        <dbReference type="Proteomes" id="UP000198406"/>
    </source>
</evidence>
<feature type="signal peptide" evidence="3">
    <location>
        <begin position="1"/>
        <end position="29"/>
    </location>
</feature>
<keyword evidence="3" id="KW-0732">Signal</keyword>
<evidence type="ECO:0000256" key="3">
    <source>
        <dbReference type="SAM" id="SignalP"/>
    </source>
</evidence>
<comment type="caution">
    <text evidence="4">The sequence shown here is derived from an EMBL/GenBank/DDBJ whole genome shotgun (WGS) entry which is preliminary data.</text>
</comment>
<accession>A0A1Z5K6I9</accession>
<keyword evidence="2" id="KW-1133">Transmembrane helix</keyword>
<feature type="chain" id="PRO_5012871076" evidence="3">
    <location>
        <begin position="30"/>
        <end position="405"/>
    </location>
</feature>
<dbReference type="EMBL" id="BDSP01000173">
    <property type="protein sequence ID" value="GAX21903.1"/>
    <property type="molecule type" value="Genomic_DNA"/>
</dbReference>
<feature type="region of interest" description="Disordered" evidence="1">
    <location>
        <begin position="333"/>
        <end position="355"/>
    </location>
</feature>
<keyword evidence="5" id="KW-1185">Reference proteome</keyword>
<feature type="compositionally biased region" description="Basic residues" evidence="1">
    <location>
        <begin position="340"/>
        <end position="349"/>
    </location>
</feature>
<proteinExistence type="predicted"/>
<feature type="region of interest" description="Disordered" evidence="1">
    <location>
        <begin position="44"/>
        <end position="132"/>
    </location>
</feature>
<keyword evidence="2" id="KW-0812">Transmembrane</keyword>
<evidence type="ECO:0000256" key="2">
    <source>
        <dbReference type="SAM" id="Phobius"/>
    </source>
</evidence>
<name>A0A1Z5K6I9_FISSO</name>
<dbReference type="AlphaFoldDB" id="A0A1Z5K6I9"/>
<feature type="transmembrane region" description="Helical" evidence="2">
    <location>
        <begin position="301"/>
        <end position="325"/>
    </location>
</feature>